<keyword evidence="3" id="KW-1185">Reference proteome</keyword>
<comment type="caution">
    <text evidence="2">The sequence shown here is derived from an EMBL/GenBank/DDBJ whole genome shotgun (WGS) entry which is preliminary data.</text>
</comment>
<dbReference type="PATRIC" id="fig|363754.4.peg.1682"/>
<evidence type="ECO:0000259" key="1">
    <source>
        <dbReference type="Pfam" id="PF13021"/>
    </source>
</evidence>
<proteinExistence type="predicted"/>
<dbReference type="InterPro" id="IPR024976">
    <property type="entry name" value="DUF3885"/>
</dbReference>
<accession>N6U758</accession>
<dbReference type="RefSeq" id="WP_004112436.1">
    <property type="nucleotide sequence ID" value="NZ_AQHN01000028.1"/>
</dbReference>
<reference evidence="2 3" key="1">
    <citation type="journal article" date="2012" name="BMC Genomics">
        <title>Genomic basis of broad host range and environmental adaptability of Rhizobium tropici CIAT 899 and Rhizobium sp. PRF 81 which are used in inoculants for common bean (Phaseolus vulgaris L.).</title>
        <authorList>
            <person name="Ormeno-Orrillo E."/>
            <person name="Menna P."/>
            <person name="Almeida L.G."/>
            <person name="Ollero F.J."/>
            <person name="Nicolas M.F."/>
            <person name="Pains Rodrigues E."/>
            <person name="Shigueyoshi Nakatani A."/>
            <person name="Silva Batista J.S."/>
            <person name="Oliveira Chueire L.M."/>
            <person name="Souza R.C."/>
            <person name="Ribeiro Vasconcelos A.T."/>
            <person name="Megias M."/>
            <person name="Hungria M."/>
            <person name="Martinez-Romero E."/>
        </authorList>
    </citation>
    <scope>NUCLEOTIDE SEQUENCE [LARGE SCALE GENOMIC DNA]</scope>
    <source>
        <strain evidence="2 3">PRF 81</strain>
    </source>
</reference>
<sequence>MPIHAGIVQSQGRPKEERYFDAIGSSLFGAKDLLVSVFVPVIKFNGESGRYRYSSMTSVGSKLVESDIIDEEEEEGVTFGLYGSVEKFSSLKIEQMVLKIMRDEIMQAVMISREGNVIAPYEGGFDVFSDRIGEVDRLRGLFPAWLSDGSDGL</sequence>
<dbReference type="AlphaFoldDB" id="N6U758"/>
<organism evidence="2 3">
    <name type="scientific">Rhizobium freirei PRF 81</name>
    <dbReference type="NCBI Taxonomy" id="363754"/>
    <lineage>
        <taxon>Bacteria</taxon>
        <taxon>Pseudomonadati</taxon>
        <taxon>Pseudomonadota</taxon>
        <taxon>Alphaproteobacteria</taxon>
        <taxon>Hyphomicrobiales</taxon>
        <taxon>Rhizobiaceae</taxon>
        <taxon>Rhizobium/Agrobacterium group</taxon>
        <taxon>Rhizobium</taxon>
    </lineage>
</organism>
<feature type="domain" description="DUF3885" evidence="1">
    <location>
        <begin position="23"/>
        <end position="148"/>
    </location>
</feature>
<evidence type="ECO:0000313" key="2">
    <source>
        <dbReference type="EMBL" id="ENN88424.1"/>
    </source>
</evidence>
<evidence type="ECO:0000313" key="3">
    <source>
        <dbReference type="Proteomes" id="UP000012429"/>
    </source>
</evidence>
<dbReference type="OrthoDB" id="8783685at2"/>
<dbReference type="EMBL" id="AQHN01000028">
    <property type="protein sequence ID" value="ENN88424.1"/>
    <property type="molecule type" value="Genomic_DNA"/>
</dbReference>
<protein>
    <recommendedName>
        <fullName evidence="1">DUF3885 domain-containing protein</fullName>
    </recommendedName>
</protein>
<gene>
    <name evidence="2" type="ORF">RHSP_75525</name>
</gene>
<dbReference type="Proteomes" id="UP000012429">
    <property type="component" value="Unassembled WGS sequence"/>
</dbReference>
<dbReference type="Pfam" id="PF13021">
    <property type="entry name" value="DUF3885"/>
    <property type="match status" value="1"/>
</dbReference>
<name>N6U758_9HYPH</name>